<accession>A0A1G1Y252</accession>
<gene>
    <name evidence="1" type="ORF">A2663_00355</name>
</gene>
<comment type="caution">
    <text evidence="1">The sequence shown here is derived from an EMBL/GenBank/DDBJ whole genome shotgun (WGS) entry which is preliminary data.</text>
</comment>
<organism evidence="1 2">
    <name type="scientific">Candidatus Buchananbacteria bacterium RIFCSPHIGHO2_01_FULL_46_12</name>
    <dbReference type="NCBI Taxonomy" id="1797536"/>
    <lineage>
        <taxon>Bacteria</taxon>
        <taxon>Candidatus Buchananiibacteriota</taxon>
    </lineage>
</organism>
<sequence length="169" mass="19109">MEKKFLKIIKAVLIVAALGLVLWLANLNFPRSGQIVIQAQLGKDSRAITRLGPDVRLKLENGRPAVLENPVYFDLRALPWFIRARVYLVYQEDGRQLEGLGGQTGPGWQYEVKKPMAQADLQDGFKQAIFDFDLTKLYSQKNVKRFLIATSQAPGGELKIKELKIILSR</sequence>
<evidence type="ECO:0000313" key="2">
    <source>
        <dbReference type="Proteomes" id="UP000178432"/>
    </source>
</evidence>
<reference evidence="1 2" key="1">
    <citation type="journal article" date="2016" name="Nat. Commun.">
        <title>Thousands of microbial genomes shed light on interconnected biogeochemical processes in an aquifer system.</title>
        <authorList>
            <person name="Anantharaman K."/>
            <person name="Brown C.T."/>
            <person name="Hug L.A."/>
            <person name="Sharon I."/>
            <person name="Castelle C.J."/>
            <person name="Probst A.J."/>
            <person name="Thomas B.C."/>
            <person name="Singh A."/>
            <person name="Wilkins M.J."/>
            <person name="Karaoz U."/>
            <person name="Brodie E.L."/>
            <person name="Williams K.H."/>
            <person name="Hubbard S.S."/>
            <person name="Banfield J.F."/>
        </authorList>
    </citation>
    <scope>NUCLEOTIDE SEQUENCE [LARGE SCALE GENOMIC DNA]</scope>
</reference>
<dbReference type="Proteomes" id="UP000178432">
    <property type="component" value="Unassembled WGS sequence"/>
</dbReference>
<dbReference type="AlphaFoldDB" id="A0A1G1Y252"/>
<proteinExistence type="predicted"/>
<evidence type="ECO:0000313" key="1">
    <source>
        <dbReference type="EMBL" id="OGY45906.1"/>
    </source>
</evidence>
<dbReference type="EMBL" id="MHIF01000069">
    <property type="protein sequence ID" value="OGY45906.1"/>
    <property type="molecule type" value="Genomic_DNA"/>
</dbReference>
<name>A0A1G1Y252_9BACT</name>
<protein>
    <submittedName>
        <fullName evidence="1">Uncharacterized protein</fullName>
    </submittedName>
</protein>